<keyword evidence="2" id="KW-0695">RNA-directed DNA polymerase</keyword>
<dbReference type="PANTHER" id="PTHR34047">
    <property type="entry name" value="NUCLEAR INTRON MATURASE 1, MITOCHONDRIAL-RELATED"/>
    <property type="match status" value="1"/>
</dbReference>
<dbReference type="InterPro" id="IPR000477">
    <property type="entry name" value="RT_dom"/>
</dbReference>
<dbReference type="GO" id="GO:0003964">
    <property type="term" value="F:RNA-directed DNA polymerase activity"/>
    <property type="evidence" value="ECO:0007669"/>
    <property type="project" value="UniProtKB-KW"/>
</dbReference>
<dbReference type="EMBL" id="LBXL01000035">
    <property type="protein sequence ID" value="KKR29169.1"/>
    <property type="molecule type" value="Genomic_DNA"/>
</dbReference>
<dbReference type="PANTHER" id="PTHR34047:SF8">
    <property type="entry name" value="PROTEIN YKFC"/>
    <property type="match status" value="1"/>
</dbReference>
<evidence type="ECO:0000259" key="1">
    <source>
        <dbReference type="PROSITE" id="PS50878"/>
    </source>
</evidence>
<name>A0A0G0PLV9_9BACT</name>
<dbReference type="InterPro" id="IPR051083">
    <property type="entry name" value="GrpII_Intron_Splice-Mob/Def"/>
</dbReference>
<protein>
    <submittedName>
        <fullName evidence="2">Retron-type reverse transcriptase</fullName>
    </submittedName>
</protein>
<dbReference type="PROSITE" id="PS50878">
    <property type="entry name" value="RT_POL"/>
    <property type="match status" value="1"/>
</dbReference>
<dbReference type="CDD" id="cd01651">
    <property type="entry name" value="RT_G2_intron"/>
    <property type="match status" value="1"/>
</dbReference>
<evidence type="ECO:0000313" key="3">
    <source>
        <dbReference type="Proteomes" id="UP000034793"/>
    </source>
</evidence>
<dbReference type="Pfam" id="PF00078">
    <property type="entry name" value="RVT_1"/>
    <property type="match status" value="1"/>
</dbReference>
<reference evidence="2 3" key="1">
    <citation type="journal article" date="2015" name="Nature">
        <title>rRNA introns, odd ribosomes, and small enigmatic genomes across a large radiation of phyla.</title>
        <authorList>
            <person name="Brown C.T."/>
            <person name="Hug L.A."/>
            <person name="Thomas B.C."/>
            <person name="Sharon I."/>
            <person name="Castelle C.J."/>
            <person name="Singh A."/>
            <person name="Wilkins M.J."/>
            <person name="Williams K.H."/>
            <person name="Banfield J.F."/>
        </authorList>
    </citation>
    <scope>NUCLEOTIDE SEQUENCE [LARGE SCALE GENOMIC DNA]</scope>
</reference>
<dbReference type="SUPFAM" id="SSF56672">
    <property type="entry name" value="DNA/RNA polymerases"/>
    <property type="match status" value="1"/>
</dbReference>
<evidence type="ECO:0000313" key="2">
    <source>
        <dbReference type="EMBL" id="KKR29169.1"/>
    </source>
</evidence>
<gene>
    <name evidence="2" type="ORF">UT61_C0035G0004</name>
</gene>
<organism evidence="2 3">
    <name type="scientific">Candidatus Woesebacteria bacterium GW2011_GWA1_39_8</name>
    <dbReference type="NCBI Taxonomy" id="1618552"/>
    <lineage>
        <taxon>Bacteria</taxon>
        <taxon>Candidatus Woeseibacteriota</taxon>
    </lineage>
</organism>
<dbReference type="InterPro" id="IPR043502">
    <property type="entry name" value="DNA/RNA_pol_sf"/>
</dbReference>
<dbReference type="PATRIC" id="fig|1618552.3.peg.837"/>
<accession>A0A0G0PLV9</accession>
<feature type="domain" description="Reverse transcriptase" evidence="1">
    <location>
        <begin position="1"/>
        <end position="247"/>
    </location>
</feature>
<sequence>MKKIDVQEFHFNLENNIFEMHERLKNKTWLPDKYTSFYIRDPKLRHIHKATVRDRVFNQALFRVLYPIFDRNFIFDSYSCRKEKGVHKGVLKLEKFLRMDTNNYRGKTFALKCDVRKFFDSISHEILFGFIKEKVKDNDVLEIIKLILDSFETKFGKGLPLGNVTSQLFANIYLNKLDQFMKHNLKIEHYLRYCDDFIILSKDKNFLIKLIPKINAFLQNELSLGLHPKKVEIRKNTWGVDFLGYIILPHYKVIRTKTKIRIMRKIVEAKKQSDKNLINNDYFQRMANSYRGVLSHCKGYKIVKNINSFKKMHWIY</sequence>
<keyword evidence="2" id="KW-0808">Transferase</keyword>
<keyword evidence="2" id="KW-0548">Nucleotidyltransferase</keyword>
<proteinExistence type="predicted"/>
<comment type="caution">
    <text evidence="2">The sequence shown here is derived from an EMBL/GenBank/DDBJ whole genome shotgun (WGS) entry which is preliminary data.</text>
</comment>
<dbReference type="AlphaFoldDB" id="A0A0G0PLV9"/>
<dbReference type="Proteomes" id="UP000034793">
    <property type="component" value="Unassembled WGS sequence"/>
</dbReference>